<evidence type="ECO:0000313" key="2">
    <source>
        <dbReference type="EMBL" id="KAF2209609.1"/>
    </source>
</evidence>
<reference evidence="2" key="1">
    <citation type="journal article" date="2020" name="Stud. Mycol.">
        <title>101 Dothideomycetes genomes: a test case for predicting lifestyles and emergence of pathogens.</title>
        <authorList>
            <person name="Haridas S."/>
            <person name="Albert R."/>
            <person name="Binder M."/>
            <person name="Bloem J."/>
            <person name="Labutti K."/>
            <person name="Salamov A."/>
            <person name="Andreopoulos B."/>
            <person name="Baker S."/>
            <person name="Barry K."/>
            <person name="Bills G."/>
            <person name="Bluhm B."/>
            <person name="Cannon C."/>
            <person name="Castanera R."/>
            <person name="Culley D."/>
            <person name="Daum C."/>
            <person name="Ezra D."/>
            <person name="Gonzalez J."/>
            <person name="Henrissat B."/>
            <person name="Kuo A."/>
            <person name="Liang C."/>
            <person name="Lipzen A."/>
            <person name="Lutzoni F."/>
            <person name="Magnuson J."/>
            <person name="Mondo S."/>
            <person name="Nolan M."/>
            <person name="Ohm R."/>
            <person name="Pangilinan J."/>
            <person name="Park H.-J."/>
            <person name="Ramirez L."/>
            <person name="Alfaro M."/>
            <person name="Sun H."/>
            <person name="Tritt A."/>
            <person name="Yoshinaga Y."/>
            <person name="Zwiers L.-H."/>
            <person name="Turgeon B."/>
            <person name="Goodwin S."/>
            <person name="Spatafora J."/>
            <person name="Crous P."/>
            <person name="Grigoriev I."/>
        </authorList>
    </citation>
    <scope>NUCLEOTIDE SEQUENCE</scope>
    <source>
        <strain evidence="2">SCOH1-5</strain>
    </source>
</reference>
<dbReference type="SUPFAM" id="SSF81383">
    <property type="entry name" value="F-box domain"/>
    <property type="match status" value="1"/>
</dbReference>
<feature type="domain" description="F-box" evidence="1">
    <location>
        <begin position="12"/>
        <end position="43"/>
    </location>
</feature>
<protein>
    <recommendedName>
        <fullName evidence="1">F-box domain-containing protein</fullName>
    </recommendedName>
</protein>
<dbReference type="AlphaFoldDB" id="A0A6A6F859"/>
<dbReference type="Proteomes" id="UP000799539">
    <property type="component" value="Unassembled WGS sequence"/>
</dbReference>
<sequence length="204" mass="22234">MAATAAVLHTAEVLEEILLLLPAPEVLVHSRVSRFWQATIKGSIRMKRALFLTPPKGSVIQPGPCMALDFHWNPHINCDFRVTCGLTKAHFKSHPTSSCRSMFITQPPSASIIVQCKVCLMHFTLKGLGDNPTGVVMGQLFNAAKAHLPLCRANGMCRVNGMCRAYEGNISEWRILLPRGASSGVLRKNLALATICQSLAKNSS</sequence>
<organism evidence="2 3">
    <name type="scientific">Cercospora zeae-maydis SCOH1-5</name>
    <dbReference type="NCBI Taxonomy" id="717836"/>
    <lineage>
        <taxon>Eukaryota</taxon>
        <taxon>Fungi</taxon>
        <taxon>Dikarya</taxon>
        <taxon>Ascomycota</taxon>
        <taxon>Pezizomycotina</taxon>
        <taxon>Dothideomycetes</taxon>
        <taxon>Dothideomycetidae</taxon>
        <taxon>Mycosphaerellales</taxon>
        <taxon>Mycosphaerellaceae</taxon>
        <taxon>Cercospora</taxon>
    </lineage>
</organism>
<gene>
    <name evidence="2" type="ORF">CERZMDRAFT_100391</name>
</gene>
<proteinExistence type="predicted"/>
<name>A0A6A6F859_9PEZI</name>
<keyword evidence="3" id="KW-1185">Reference proteome</keyword>
<dbReference type="Pfam" id="PF00646">
    <property type="entry name" value="F-box"/>
    <property type="match status" value="1"/>
</dbReference>
<evidence type="ECO:0000313" key="3">
    <source>
        <dbReference type="Proteomes" id="UP000799539"/>
    </source>
</evidence>
<evidence type="ECO:0000259" key="1">
    <source>
        <dbReference type="Pfam" id="PF00646"/>
    </source>
</evidence>
<dbReference type="InterPro" id="IPR036047">
    <property type="entry name" value="F-box-like_dom_sf"/>
</dbReference>
<accession>A0A6A6F859</accession>
<dbReference type="InterPro" id="IPR001810">
    <property type="entry name" value="F-box_dom"/>
</dbReference>
<dbReference type="EMBL" id="ML992686">
    <property type="protein sequence ID" value="KAF2209609.1"/>
    <property type="molecule type" value="Genomic_DNA"/>
</dbReference>